<feature type="domain" description="BED-type" evidence="5">
    <location>
        <begin position="128"/>
        <end position="177"/>
    </location>
</feature>
<evidence type="ECO:0000256" key="1">
    <source>
        <dbReference type="ARBA" id="ARBA00022723"/>
    </source>
</evidence>
<accession>A0A8K0KF11</accession>
<feature type="non-terminal residue" evidence="6">
    <location>
        <position position="1"/>
    </location>
</feature>
<evidence type="ECO:0000256" key="4">
    <source>
        <dbReference type="PROSITE-ProRule" id="PRU00027"/>
    </source>
</evidence>
<evidence type="ECO:0000256" key="2">
    <source>
        <dbReference type="ARBA" id="ARBA00022771"/>
    </source>
</evidence>
<keyword evidence="2 4" id="KW-0863">Zinc-finger</keyword>
<dbReference type="GO" id="GO:0003677">
    <property type="term" value="F:DNA binding"/>
    <property type="evidence" value="ECO:0007669"/>
    <property type="project" value="InterPro"/>
</dbReference>
<evidence type="ECO:0000313" key="7">
    <source>
        <dbReference type="Proteomes" id="UP000792457"/>
    </source>
</evidence>
<dbReference type="InterPro" id="IPR003656">
    <property type="entry name" value="Znf_BED"/>
</dbReference>
<evidence type="ECO:0000256" key="3">
    <source>
        <dbReference type="ARBA" id="ARBA00022833"/>
    </source>
</evidence>
<gene>
    <name evidence="6" type="ORF">J437_LFUL008012</name>
</gene>
<reference evidence="6" key="2">
    <citation type="submission" date="2017-10" db="EMBL/GenBank/DDBJ databases">
        <title>Ladona fulva Genome sequencing and assembly.</title>
        <authorList>
            <person name="Murali S."/>
            <person name="Richards S."/>
            <person name="Bandaranaike D."/>
            <person name="Bellair M."/>
            <person name="Blankenburg K."/>
            <person name="Chao H."/>
            <person name="Dinh H."/>
            <person name="Doddapaneni H."/>
            <person name="Dugan-Rocha S."/>
            <person name="Elkadiri S."/>
            <person name="Gnanaolivu R."/>
            <person name="Hernandez B."/>
            <person name="Skinner E."/>
            <person name="Javaid M."/>
            <person name="Lee S."/>
            <person name="Li M."/>
            <person name="Ming W."/>
            <person name="Munidasa M."/>
            <person name="Muniz J."/>
            <person name="Nguyen L."/>
            <person name="Hughes D."/>
            <person name="Osuji N."/>
            <person name="Pu L.-L."/>
            <person name="Puazo M."/>
            <person name="Qu C."/>
            <person name="Quiroz J."/>
            <person name="Raj R."/>
            <person name="Weissenberger G."/>
            <person name="Xin Y."/>
            <person name="Zou X."/>
            <person name="Han Y."/>
            <person name="Worley K."/>
            <person name="Muzny D."/>
            <person name="Gibbs R."/>
        </authorList>
    </citation>
    <scope>NUCLEOTIDE SEQUENCE</scope>
    <source>
        <strain evidence="6">Sampled in the wild</strain>
    </source>
</reference>
<dbReference type="PROSITE" id="PS50808">
    <property type="entry name" value="ZF_BED"/>
    <property type="match status" value="1"/>
</dbReference>
<comment type="caution">
    <text evidence="6">The sequence shown here is derived from an EMBL/GenBank/DDBJ whole genome shotgun (WGS) entry which is preliminary data.</text>
</comment>
<sequence length="228" mass="25625">MQDLINSCSPRITWIPGKGKSHVWSSFSLVKVDDQIQDFAVCTECKMAIVWKSKDGTNSLRKHVCENQLPKRMKLSNLMYGSAQTSSFCDSYPREILEGTVNVYKLSKEEVQRMVDEASDRISLTPGKGKSEVWMTFSILEVDGKQMDLALCNQCNLVVTWKSKDGTNGLRKHVCKQERLLQAVGNFSKYPAKPPIRAPELEEAAAIMCGTDLRPLDIIKGQGFLNFI</sequence>
<dbReference type="AlphaFoldDB" id="A0A8K0KF11"/>
<dbReference type="SMART" id="SM00614">
    <property type="entry name" value="ZnF_BED"/>
    <property type="match status" value="2"/>
</dbReference>
<keyword evidence="7" id="KW-1185">Reference proteome</keyword>
<evidence type="ECO:0000259" key="5">
    <source>
        <dbReference type="PROSITE" id="PS50808"/>
    </source>
</evidence>
<protein>
    <recommendedName>
        <fullName evidence="5">BED-type domain-containing protein</fullName>
    </recommendedName>
</protein>
<keyword evidence="3" id="KW-0862">Zinc</keyword>
<dbReference type="GO" id="GO:0008270">
    <property type="term" value="F:zinc ion binding"/>
    <property type="evidence" value="ECO:0007669"/>
    <property type="project" value="UniProtKB-KW"/>
</dbReference>
<name>A0A8K0KF11_LADFU</name>
<proteinExistence type="predicted"/>
<evidence type="ECO:0000313" key="6">
    <source>
        <dbReference type="EMBL" id="KAG8233792.1"/>
    </source>
</evidence>
<dbReference type="Proteomes" id="UP000792457">
    <property type="component" value="Unassembled WGS sequence"/>
</dbReference>
<keyword evidence="1" id="KW-0479">Metal-binding</keyword>
<dbReference type="EMBL" id="KZ308747">
    <property type="protein sequence ID" value="KAG8233792.1"/>
    <property type="molecule type" value="Genomic_DNA"/>
</dbReference>
<organism evidence="6 7">
    <name type="scientific">Ladona fulva</name>
    <name type="common">Scarce chaser dragonfly</name>
    <name type="synonym">Libellula fulva</name>
    <dbReference type="NCBI Taxonomy" id="123851"/>
    <lineage>
        <taxon>Eukaryota</taxon>
        <taxon>Metazoa</taxon>
        <taxon>Ecdysozoa</taxon>
        <taxon>Arthropoda</taxon>
        <taxon>Hexapoda</taxon>
        <taxon>Insecta</taxon>
        <taxon>Pterygota</taxon>
        <taxon>Palaeoptera</taxon>
        <taxon>Odonata</taxon>
        <taxon>Epiprocta</taxon>
        <taxon>Anisoptera</taxon>
        <taxon>Libelluloidea</taxon>
        <taxon>Libellulidae</taxon>
        <taxon>Ladona</taxon>
    </lineage>
</organism>
<reference evidence="6" key="1">
    <citation type="submission" date="2013-04" db="EMBL/GenBank/DDBJ databases">
        <authorList>
            <person name="Qu J."/>
            <person name="Murali S.C."/>
            <person name="Bandaranaike D."/>
            <person name="Bellair M."/>
            <person name="Blankenburg K."/>
            <person name="Chao H."/>
            <person name="Dinh H."/>
            <person name="Doddapaneni H."/>
            <person name="Downs B."/>
            <person name="Dugan-Rocha S."/>
            <person name="Elkadiri S."/>
            <person name="Gnanaolivu R.D."/>
            <person name="Hernandez B."/>
            <person name="Javaid M."/>
            <person name="Jayaseelan J.C."/>
            <person name="Lee S."/>
            <person name="Li M."/>
            <person name="Ming W."/>
            <person name="Munidasa M."/>
            <person name="Muniz J."/>
            <person name="Nguyen L."/>
            <person name="Ongeri F."/>
            <person name="Osuji N."/>
            <person name="Pu L.-L."/>
            <person name="Puazo M."/>
            <person name="Qu C."/>
            <person name="Quiroz J."/>
            <person name="Raj R."/>
            <person name="Weissenberger G."/>
            <person name="Xin Y."/>
            <person name="Zou X."/>
            <person name="Han Y."/>
            <person name="Richards S."/>
            <person name="Worley K."/>
            <person name="Muzny D."/>
            <person name="Gibbs R."/>
        </authorList>
    </citation>
    <scope>NUCLEOTIDE SEQUENCE</scope>
    <source>
        <strain evidence="6">Sampled in the wild</strain>
    </source>
</reference>